<evidence type="ECO:0000313" key="3">
    <source>
        <dbReference type="Proteomes" id="UP000825729"/>
    </source>
</evidence>
<dbReference type="SUPFAM" id="SSF54427">
    <property type="entry name" value="NTF2-like"/>
    <property type="match status" value="1"/>
</dbReference>
<accession>A0AAV7FCE9</accession>
<dbReference type="PANTHER" id="PTHR33698">
    <property type="entry name" value="NUCLEAR TRANSPORT FACTOR 2 (NTF2)-LIKE PROTEIN"/>
    <property type="match status" value="1"/>
</dbReference>
<dbReference type="Gene3D" id="3.10.450.50">
    <property type="match status" value="1"/>
</dbReference>
<gene>
    <name evidence="2" type="ORF">H6P81_003321</name>
</gene>
<reference evidence="2 3" key="1">
    <citation type="submission" date="2021-07" db="EMBL/GenBank/DDBJ databases">
        <title>The Aristolochia fimbriata genome: insights into angiosperm evolution, floral development and chemical biosynthesis.</title>
        <authorList>
            <person name="Jiao Y."/>
        </authorList>
    </citation>
    <scope>NUCLEOTIDE SEQUENCE [LARGE SCALE GENOMIC DNA]</scope>
    <source>
        <strain evidence="2">IBCAS-2021</strain>
        <tissue evidence="2">Leaf</tissue>
    </source>
</reference>
<keyword evidence="3" id="KW-1185">Reference proteome</keyword>
<evidence type="ECO:0000313" key="2">
    <source>
        <dbReference type="EMBL" id="KAG9458813.1"/>
    </source>
</evidence>
<dbReference type="Proteomes" id="UP000825729">
    <property type="component" value="Unassembled WGS sequence"/>
</dbReference>
<sequence>MQGAYLIASSKFSFHLQPACTSRTPKFAQRLKANVSSTRLPSSSSSSTPILSSSASDVVKGFYGGVNSHDLVSVEYLIAENCVYEDLIFSQPFTGRKAILEFFQKFIDYISIDLQFVIDDISEEDSEVVGVIWHLEWKGKPFPFSKGCSFYRLKLINGKRQIIYGRDCVEPAIKPGEMALVIIRGVTFLFQKFPKLADYF</sequence>
<comment type="caution">
    <text evidence="2">The sequence shown here is derived from an EMBL/GenBank/DDBJ whole genome shotgun (WGS) entry which is preliminary data.</text>
</comment>
<dbReference type="EMBL" id="JAINDJ010000002">
    <property type="protein sequence ID" value="KAG9458813.1"/>
    <property type="molecule type" value="Genomic_DNA"/>
</dbReference>
<dbReference type="AlphaFoldDB" id="A0AAV7FCE9"/>
<dbReference type="PANTHER" id="PTHR33698:SF3">
    <property type="entry name" value="OS09G0266000 PROTEIN"/>
    <property type="match status" value="1"/>
</dbReference>
<dbReference type="InterPro" id="IPR037401">
    <property type="entry name" value="SnoaL-like"/>
</dbReference>
<evidence type="ECO:0000259" key="1">
    <source>
        <dbReference type="Pfam" id="PF12680"/>
    </source>
</evidence>
<dbReference type="InterPro" id="IPR032710">
    <property type="entry name" value="NTF2-like_dom_sf"/>
</dbReference>
<proteinExistence type="predicted"/>
<feature type="domain" description="SnoaL-like" evidence="1">
    <location>
        <begin position="59"/>
        <end position="154"/>
    </location>
</feature>
<dbReference type="Pfam" id="PF12680">
    <property type="entry name" value="SnoaL_2"/>
    <property type="match status" value="1"/>
</dbReference>
<name>A0AAV7FCE9_ARIFI</name>
<organism evidence="2 3">
    <name type="scientific">Aristolochia fimbriata</name>
    <name type="common">White veined hardy Dutchman's pipe vine</name>
    <dbReference type="NCBI Taxonomy" id="158543"/>
    <lineage>
        <taxon>Eukaryota</taxon>
        <taxon>Viridiplantae</taxon>
        <taxon>Streptophyta</taxon>
        <taxon>Embryophyta</taxon>
        <taxon>Tracheophyta</taxon>
        <taxon>Spermatophyta</taxon>
        <taxon>Magnoliopsida</taxon>
        <taxon>Magnoliidae</taxon>
        <taxon>Piperales</taxon>
        <taxon>Aristolochiaceae</taxon>
        <taxon>Aristolochia</taxon>
    </lineage>
</organism>
<protein>
    <recommendedName>
        <fullName evidence="1">SnoaL-like domain-containing protein</fullName>
    </recommendedName>
</protein>